<feature type="region of interest" description="Disordered" evidence="3">
    <location>
        <begin position="376"/>
        <end position="397"/>
    </location>
</feature>
<sequence>MMRGFEGQGGVPGSPGRPRDGPRELGDAVAVDNALFDASQYAFFGKGILEEVELGCIEDNGGDNAGFIGIDDEYHFSAIGDREEAEVLDSLSDADDLASTFAKLNRVVNDPRTAGVIGDRGSSSRESSSTVDWTQEGDYLNWIDQRILDAENIQEGKRWWSQPRPLSSLLSESKPLYRASSYPQQQQQQQEQQRQQQQYTRESVFMPNLCVTSYSPPGGLSQPLINLTRHLSIPSLSAGPQLPGPSLVPYSDSQQHLGGLTHGLHYGSDISQIIPPSPGMCSPTNNYLLNRASRLSSDDMFPNLLRQQLSLPSNLRASQILLQHQHQKLQQVQPSLPHFSHLQTRLNPHGSPPQMRYKFDLAIPMFDTRDHRLKASQRGKQTFRFSHQSSDMKSDNKWPQIRSKYMSPEEIENILRIQNAATHASDPYINDYYHQACLAKKSTGTGRLKHNFCPIAIKDLPSRSHGNNESVDALRKVPLSLVRRPQPLLELDTTSSLVNGTHEQKSSMKPLEHEPMFAARITIEDGICLLLNVDDIDRLLQFNPPQDGGSQLRRRRQVFLEGLAASLNLVDPLGSNKAGHSVGLGPKDDIAFLRIVSLAKGRKFLSRYLQLLNPGSELMRVVCMAIFRHLRFLFGGLPSDSSAAETTTNLAKTVSLCVSKMELNALGACLAAIVCSPEQPPLRPVGSSAGDGATVVVKSILDRATDLLSDPQAANGCSISNRTLWQASFDAFFGLLTKYCLSKYDSILQMLLIQAPNDAVVGSEATRAISREMPVDLLRASLPHTDEHQHKVLLDFAQRLMPVTGFSAHGSDSGSVTYESNNAVSGASKSSHRELNIAALRLNSMQTLVISQIMTVSVLAFVPGFVALDGIPEERLSSKVGREGAPTTIVVCDSLARTLVVGIIHGSFHQTSQISERSIDARGVDSRRERGRIRGDGKDWV</sequence>
<comment type="subcellular location">
    <subcellularLocation>
        <location evidence="1">Cytoplasm</location>
        <location evidence="1">P-body</location>
    </subcellularLocation>
</comment>
<protein>
    <recommendedName>
        <fullName evidence="6">Topoisomerase II-associated protein PAT1</fullName>
    </recommendedName>
</protein>
<evidence type="ECO:0008006" key="6">
    <source>
        <dbReference type="Google" id="ProtNLM"/>
    </source>
</evidence>
<evidence type="ECO:0000313" key="5">
    <source>
        <dbReference type="Proteomes" id="UP001055439"/>
    </source>
</evidence>
<organism evidence="4 5">
    <name type="scientific">Musa troglodytarum</name>
    <name type="common">fe'i banana</name>
    <dbReference type="NCBI Taxonomy" id="320322"/>
    <lineage>
        <taxon>Eukaryota</taxon>
        <taxon>Viridiplantae</taxon>
        <taxon>Streptophyta</taxon>
        <taxon>Embryophyta</taxon>
        <taxon>Tracheophyta</taxon>
        <taxon>Spermatophyta</taxon>
        <taxon>Magnoliopsida</taxon>
        <taxon>Liliopsida</taxon>
        <taxon>Zingiberales</taxon>
        <taxon>Musaceae</taxon>
        <taxon>Musa</taxon>
    </lineage>
</organism>
<name>A0A9E7FTV9_9LILI</name>
<evidence type="ECO:0000256" key="3">
    <source>
        <dbReference type="SAM" id="MobiDB-lite"/>
    </source>
</evidence>
<feature type="compositionally biased region" description="Polar residues" evidence="3">
    <location>
        <begin position="378"/>
        <end position="389"/>
    </location>
</feature>
<dbReference type="AlphaFoldDB" id="A0A9E7FTV9"/>
<dbReference type="OrthoDB" id="74835at2759"/>
<dbReference type="GO" id="GO:0000932">
    <property type="term" value="C:P-body"/>
    <property type="evidence" value="ECO:0007669"/>
    <property type="project" value="UniProtKB-SubCell"/>
</dbReference>
<keyword evidence="5" id="KW-1185">Reference proteome</keyword>
<gene>
    <name evidence="4" type="ORF">MUK42_00760</name>
</gene>
<dbReference type="GO" id="GO:0003723">
    <property type="term" value="F:RNA binding"/>
    <property type="evidence" value="ECO:0007669"/>
    <property type="project" value="TreeGrafter"/>
</dbReference>
<dbReference type="PANTHER" id="PTHR21551:SF0">
    <property type="entry name" value="PROTEIN ASSOCIATED WITH TOPO II RELATED-1, ISOFORM A"/>
    <property type="match status" value="1"/>
</dbReference>
<keyword evidence="2" id="KW-0963">Cytoplasm</keyword>
<reference evidence="4" key="1">
    <citation type="submission" date="2022-05" db="EMBL/GenBank/DDBJ databases">
        <title>The Musa troglodytarum L. genome provides insights into the mechanism of non-climacteric behaviour and enrichment of carotenoids.</title>
        <authorList>
            <person name="Wang J."/>
        </authorList>
    </citation>
    <scope>NUCLEOTIDE SEQUENCE</scope>
    <source>
        <tissue evidence="4">Leaf</tissue>
    </source>
</reference>
<evidence type="ECO:0000256" key="1">
    <source>
        <dbReference type="ARBA" id="ARBA00004201"/>
    </source>
</evidence>
<evidence type="ECO:0000313" key="4">
    <source>
        <dbReference type="EMBL" id="URE02881.1"/>
    </source>
</evidence>
<dbReference type="Proteomes" id="UP001055439">
    <property type="component" value="Chromosome 5"/>
</dbReference>
<dbReference type="GO" id="GO:0000290">
    <property type="term" value="P:deadenylation-dependent decapping of nuclear-transcribed mRNA"/>
    <property type="evidence" value="ECO:0007669"/>
    <property type="project" value="InterPro"/>
</dbReference>
<feature type="region of interest" description="Disordered" evidence="3">
    <location>
        <begin position="1"/>
        <end position="25"/>
    </location>
</feature>
<dbReference type="PANTHER" id="PTHR21551">
    <property type="entry name" value="TOPOISOMERASE II-ASSOCIATED PROTEIN PAT1"/>
    <property type="match status" value="1"/>
</dbReference>
<evidence type="ECO:0000256" key="2">
    <source>
        <dbReference type="ARBA" id="ARBA00022490"/>
    </source>
</evidence>
<dbReference type="GO" id="GO:0033962">
    <property type="term" value="P:P-body assembly"/>
    <property type="evidence" value="ECO:0007669"/>
    <property type="project" value="TreeGrafter"/>
</dbReference>
<feature type="region of interest" description="Disordered" evidence="3">
    <location>
        <begin position="178"/>
        <end position="199"/>
    </location>
</feature>
<dbReference type="EMBL" id="CP097507">
    <property type="protein sequence ID" value="URE02881.1"/>
    <property type="molecule type" value="Genomic_DNA"/>
</dbReference>
<dbReference type="InterPro" id="IPR039900">
    <property type="entry name" value="Pat1-like"/>
</dbReference>
<proteinExistence type="predicted"/>
<accession>A0A9E7FTV9</accession>
<feature type="compositionally biased region" description="Low complexity" evidence="3">
    <location>
        <begin position="184"/>
        <end position="198"/>
    </location>
</feature>
<feature type="compositionally biased region" description="Gly residues" evidence="3">
    <location>
        <begin position="1"/>
        <end position="13"/>
    </location>
</feature>